<name>A0A9E7GCM9_9LILI</name>
<gene>
    <name evidence="2" type="ORF">MUK42_28677</name>
</gene>
<dbReference type="Proteomes" id="UP001055439">
    <property type="component" value="Chromosome 6"/>
</dbReference>
<evidence type="ECO:0000313" key="3">
    <source>
        <dbReference type="Proteomes" id="UP001055439"/>
    </source>
</evidence>
<dbReference type="EMBL" id="CP097508">
    <property type="protein sequence ID" value="URE13171.1"/>
    <property type="molecule type" value="Genomic_DNA"/>
</dbReference>
<proteinExistence type="predicted"/>
<organism evidence="2 3">
    <name type="scientific">Musa troglodytarum</name>
    <name type="common">fe'i banana</name>
    <dbReference type="NCBI Taxonomy" id="320322"/>
    <lineage>
        <taxon>Eukaryota</taxon>
        <taxon>Viridiplantae</taxon>
        <taxon>Streptophyta</taxon>
        <taxon>Embryophyta</taxon>
        <taxon>Tracheophyta</taxon>
        <taxon>Spermatophyta</taxon>
        <taxon>Magnoliopsida</taxon>
        <taxon>Liliopsida</taxon>
        <taxon>Zingiberales</taxon>
        <taxon>Musaceae</taxon>
        <taxon>Musa</taxon>
    </lineage>
</organism>
<accession>A0A9E7GCM9</accession>
<evidence type="ECO:0000313" key="2">
    <source>
        <dbReference type="EMBL" id="URE13171.1"/>
    </source>
</evidence>
<feature type="region of interest" description="Disordered" evidence="1">
    <location>
        <begin position="182"/>
        <end position="228"/>
    </location>
</feature>
<keyword evidence="3" id="KW-1185">Reference proteome</keyword>
<protein>
    <submittedName>
        <fullName evidence="2">Uncharacterized protein</fullName>
    </submittedName>
</protein>
<dbReference type="AlphaFoldDB" id="A0A9E7GCM9"/>
<sequence>MSFGGITRRGGRAILAVESAIADYLFLGFCYDVKRWWILPCSSCDLVPPYGISITFRRIEVSGHSVCHVLPAIWFLGSDGEGLRMTSTSFWHDRGGGNIPLHREEEGGTRIRFATIFLGLPPTVPKFFTKISARSGALFRYRTWAAFTKMRILCKRTEEQEKRRTSAGDTQRSMYLLRRHVQRKRRGLATTAAAPPSPSEGEGGVSDLGGRDAVEPRYQQDLGEGPGG</sequence>
<evidence type="ECO:0000256" key="1">
    <source>
        <dbReference type="SAM" id="MobiDB-lite"/>
    </source>
</evidence>
<reference evidence="2" key="1">
    <citation type="submission" date="2022-05" db="EMBL/GenBank/DDBJ databases">
        <title>The Musa troglodytarum L. genome provides insights into the mechanism of non-climacteric behaviour and enrichment of carotenoids.</title>
        <authorList>
            <person name="Wang J."/>
        </authorList>
    </citation>
    <scope>NUCLEOTIDE SEQUENCE</scope>
    <source>
        <tissue evidence="2">Leaf</tissue>
    </source>
</reference>